<comment type="caution">
    <text evidence="5">The sequence shown here is derived from an EMBL/GenBank/DDBJ whole genome shotgun (WGS) entry which is preliminary data.</text>
</comment>
<dbReference type="SUPFAM" id="SSF53448">
    <property type="entry name" value="Nucleotide-diphospho-sugar transferases"/>
    <property type="match status" value="1"/>
</dbReference>
<dbReference type="RefSeq" id="WP_204498154.1">
    <property type="nucleotide sequence ID" value="NZ_JAFBDR010000005.1"/>
</dbReference>
<dbReference type="GO" id="GO:0008878">
    <property type="term" value="F:glucose-1-phosphate adenylyltransferase activity"/>
    <property type="evidence" value="ECO:0007669"/>
    <property type="project" value="UniProtKB-EC"/>
</dbReference>
<dbReference type="InterPro" id="IPR005835">
    <property type="entry name" value="NTP_transferase_dom"/>
</dbReference>
<evidence type="ECO:0000313" key="6">
    <source>
        <dbReference type="Proteomes" id="UP001296943"/>
    </source>
</evidence>
<dbReference type="InterPro" id="IPR056818">
    <property type="entry name" value="GlmU/GlgC-like_hexapep"/>
</dbReference>
<gene>
    <name evidence="5" type="ORF">JOC48_001210</name>
</gene>
<accession>A0ABS2MXX2</accession>
<dbReference type="Gene3D" id="3.90.550.10">
    <property type="entry name" value="Spore Coat Polysaccharide Biosynthesis Protein SpsA, Chain A"/>
    <property type="match status" value="1"/>
</dbReference>
<dbReference type="InterPro" id="IPR011004">
    <property type="entry name" value="Trimer_LpxA-like_sf"/>
</dbReference>
<keyword evidence="6" id="KW-1185">Reference proteome</keyword>
<dbReference type="Gene3D" id="2.160.10.10">
    <property type="entry name" value="Hexapeptide repeat proteins"/>
    <property type="match status" value="1"/>
</dbReference>
<organism evidence="5 6">
    <name type="scientific">Aquibacillus albus</name>
    <dbReference type="NCBI Taxonomy" id="1168171"/>
    <lineage>
        <taxon>Bacteria</taxon>
        <taxon>Bacillati</taxon>
        <taxon>Bacillota</taxon>
        <taxon>Bacilli</taxon>
        <taxon>Bacillales</taxon>
        <taxon>Bacillaceae</taxon>
        <taxon>Aquibacillus</taxon>
    </lineage>
</organism>
<dbReference type="InterPro" id="IPR011831">
    <property type="entry name" value="ADP-Glc_PPase"/>
</dbReference>
<dbReference type="CDD" id="cd04651">
    <property type="entry name" value="LbH_G1P_AT_C"/>
    <property type="match status" value="1"/>
</dbReference>
<dbReference type="EMBL" id="JAFBDR010000005">
    <property type="protein sequence ID" value="MBM7570732.1"/>
    <property type="molecule type" value="Genomic_DNA"/>
</dbReference>
<dbReference type="Pfam" id="PF24894">
    <property type="entry name" value="Hexapep_GlmU"/>
    <property type="match status" value="1"/>
</dbReference>
<dbReference type="Proteomes" id="UP001296943">
    <property type="component" value="Unassembled WGS sequence"/>
</dbReference>
<dbReference type="SUPFAM" id="SSF51161">
    <property type="entry name" value="Trimeric LpxA-like enzymes"/>
    <property type="match status" value="1"/>
</dbReference>
<comment type="similarity">
    <text evidence="1">Belongs to the bacterial/plant glucose-1-phosphate adenylyltransferase family.</text>
</comment>
<keyword evidence="5" id="KW-0808">Transferase</keyword>
<protein>
    <submittedName>
        <fullName evidence="5">Glucose-1-phosphate adenylyltransferase</fullName>
        <ecNumber evidence="5">2.7.7.27</ecNumber>
    </submittedName>
</protein>
<dbReference type="InterPro" id="IPR029044">
    <property type="entry name" value="Nucleotide-diphossugar_trans"/>
</dbReference>
<evidence type="ECO:0000313" key="5">
    <source>
        <dbReference type="EMBL" id="MBM7570732.1"/>
    </source>
</evidence>
<evidence type="ECO:0000256" key="1">
    <source>
        <dbReference type="ARBA" id="ARBA00010443"/>
    </source>
</evidence>
<dbReference type="CDD" id="cd02508">
    <property type="entry name" value="ADP_Glucose_PP"/>
    <property type="match status" value="1"/>
</dbReference>
<dbReference type="EC" id="2.7.7.27" evidence="5"/>
<name>A0ABS2MXX2_9BACI</name>
<feature type="domain" description="Nucleotidyl transferase" evidence="3">
    <location>
        <begin position="20"/>
        <end position="204"/>
    </location>
</feature>
<dbReference type="Pfam" id="PF00483">
    <property type="entry name" value="NTP_transferase"/>
    <property type="match status" value="1"/>
</dbReference>
<dbReference type="PANTHER" id="PTHR43523">
    <property type="entry name" value="GLUCOSE-1-PHOSPHATE ADENYLYLTRANSFERASE-RELATED"/>
    <property type="match status" value="1"/>
</dbReference>
<dbReference type="NCBIfam" id="TIGR02092">
    <property type="entry name" value="glgD"/>
    <property type="match status" value="1"/>
</dbReference>
<feature type="domain" description="Glucose-1-phosphate adenylyltransferase/Bifunctional protein GlmU-like C-terminal hexapeptide" evidence="4">
    <location>
        <begin position="285"/>
        <end position="356"/>
    </location>
</feature>
<dbReference type="InterPro" id="IPR011832">
    <property type="entry name" value="GlgDAde_trans"/>
</dbReference>
<keyword evidence="2" id="KW-0320">Glycogen biosynthesis</keyword>
<evidence type="ECO:0000259" key="4">
    <source>
        <dbReference type="Pfam" id="PF24894"/>
    </source>
</evidence>
<reference evidence="5 6" key="1">
    <citation type="submission" date="2021-01" db="EMBL/GenBank/DDBJ databases">
        <title>Genomic Encyclopedia of Type Strains, Phase IV (KMG-IV): sequencing the most valuable type-strain genomes for metagenomic binning, comparative biology and taxonomic classification.</title>
        <authorList>
            <person name="Goeker M."/>
        </authorList>
    </citation>
    <scope>NUCLEOTIDE SEQUENCE [LARGE SCALE GENOMIC DNA]</scope>
    <source>
        <strain evidence="5 6">DSM 23711</strain>
    </source>
</reference>
<evidence type="ECO:0000256" key="2">
    <source>
        <dbReference type="ARBA" id="ARBA00023056"/>
    </source>
</evidence>
<dbReference type="PANTHER" id="PTHR43523:SF6">
    <property type="entry name" value="GLYCOGEN BIOSYNTHESIS PROTEIN GLGD"/>
    <property type="match status" value="1"/>
</dbReference>
<proteinExistence type="inferred from homology"/>
<sequence length="369" mass="42071">MNRIAGIINLDQEQDFLDELTYFRCGAAVPYAGHYRMIDFTISNMVHSSIESIAIFTRRKYRSLLDHLEQGKAWDLDRQRGGLFILPPDWNDPTDISRGDLKHFHNNMDYINRVQADYILVTGAQNICNINFQDVLAEHKASKADVTVIYKKVCELYPEHHLASKLTINKQNNRVTAIHNDPKSQDIYMNMYLVKKSYLYALIEECIARGHTNLFADAIKANVEDIHIHAYEYKGVHSLINSVESYYRNSTKLLNEIEHDALFNEDSPIYTKVKDEAPTKFLPNSKVKNTIVANGCVIEGQVEGSILFRGVKVGKGSTIRNSIIMQRCEIDSGVVLENVIIDKDCKINSGRMLIGAKEKPFVVAKRKIM</sequence>
<keyword evidence="5" id="KW-0548">Nucleotidyltransferase</keyword>
<evidence type="ECO:0000259" key="3">
    <source>
        <dbReference type="Pfam" id="PF00483"/>
    </source>
</evidence>